<feature type="transmembrane region" description="Helical" evidence="1">
    <location>
        <begin position="49"/>
        <end position="67"/>
    </location>
</feature>
<organism evidence="2 3">
    <name type="scientific">Athelia psychrophila</name>
    <dbReference type="NCBI Taxonomy" id="1759441"/>
    <lineage>
        <taxon>Eukaryota</taxon>
        <taxon>Fungi</taxon>
        <taxon>Dikarya</taxon>
        <taxon>Basidiomycota</taxon>
        <taxon>Agaricomycotina</taxon>
        <taxon>Agaricomycetes</taxon>
        <taxon>Agaricomycetidae</taxon>
        <taxon>Atheliales</taxon>
        <taxon>Atheliaceae</taxon>
        <taxon>Athelia</taxon>
    </lineage>
</organism>
<keyword evidence="1" id="KW-0812">Transmembrane</keyword>
<feature type="transmembrane region" description="Helical" evidence="1">
    <location>
        <begin position="21"/>
        <end position="43"/>
    </location>
</feature>
<reference evidence="2 3" key="1">
    <citation type="journal article" date="2016" name="Mol. Biol. Evol.">
        <title>Comparative Genomics of Early-Diverging Mushroom-Forming Fungi Provides Insights into the Origins of Lignocellulose Decay Capabilities.</title>
        <authorList>
            <person name="Nagy L.G."/>
            <person name="Riley R."/>
            <person name="Tritt A."/>
            <person name="Adam C."/>
            <person name="Daum C."/>
            <person name="Floudas D."/>
            <person name="Sun H."/>
            <person name="Yadav J.S."/>
            <person name="Pangilinan J."/>
            <person name="Larsson K.H."/>
            <person name="Matsuura K."/>
            <person name="Barry K."/>
            <person name="Labutti K."/>
            <person name="Kuo R."/>
            <person name="Ohm R.A."/>
            <person name="Bhattacharya S.S."/>
            <person name="Shirouzu T."/>
            <person name="Yoshinaga Y."/>
            <person name="Martin F.M."/>
            <person name="Grigoriev I.V."/>
            <person name="Hibbett D.S."/>
        </authorList>
    </citation>
    <scope>NUCLEOTIDE SEQUENCE [LARGE SCALE GENOMIC DNA]</scope>
    <source>
        <strain evidence="2 3">CBS 109695</strain>
    </source>
</reference>
<accession>A0A166AK79</accession>
<sequence>MAIRLPTSLTAHANGDAEHSPVLRLSSLAISLGSIIACIYSMTVDGGNYIIIPPLIVFVWDIACIFAPERISPKYTGTLEVTCCFLPFAFFIVYMLIVFGNVGFGCTPGADPNWCRHMTEASASEGSATLLLLPLSLIHATLYIRELRAAQYRQGRNFFGTPL</sequence>
<dbReference type="EMBL" id="KV417659">
    <property type="protein sequence ID" value="KZP11695.1"/>
    <property type="molecule type" value="Genomic_DNA"/>
</dbReference>
<evidence type="ECO:0000256" key="1">
    <source>
        <dbReference type="SAM" id="Phobius"/>
    </source>
</evidence>
<keyword evidence="3" id="KW-1185">Reference proteome</keyword>
<evidence type="ECO:0008006" key="4">
    <source>
        <dbReference type="Google" id="ProtNLM"/>
    </source>
</evidence>
<protein>
    <recommendedName>
        <fullName evidence="4">MARVEL domain-containing protein</fullName>
    </recommendedName>
</protein>
<feature type="transmembrane region" description="Helical" evidence="1">
    <location>
        <begin position="79"/>
        <end position="104"/>
    </location>
</feature>
<gene>
    <name evidence="2" type="ORF">FIBSPDRAFT_1050606</name>
</gene>
<dbReference type="OrthoDB" id="3235355at2759"/>
<evidence type="ECO:0000313" key="2">
    <source>
        <dbReference type="EMBL" id="KZP11695.1"/>
    </source>
</evidence>
<dbReference type="AlphaFoldDB" id="A0A166AK79"/>
<keyword evidence="1" id="KW-0472">Membrane</keyword>
<feature type="transmembrane region" description="Helical" evidence="1">
    <location>
        <begin position="126"/>
        <end position="144"/>
    </location>
</feature>
<keyword evidence="1" id="KW-1133">Transmembrane helix</keyword>
<evidence type="ECO:0000313" key="3">
    <source>
        <dbReference type="Proteomes" id="UP000076532"/>
    </source>
</evidence>
<name>A0A166AK79_9AGAM</name>
<dbReference type="Proteomes" id="UP000076532">
    <property type="component" value="Unassembled WGS sequence"/>
</dbReference>
<proteinExistence type="predicted"/>